<accession>A0ACC1TEN6</accession>
<comment type="caution">
    <text evidence="1">The sequence shown here is derived from an EMBL/GenBank/DDBJ whole genome shotgun (WGS) entry which is preliminary data.</text>
</comment>
<gene>
    <name evidence="1" type="ORF">NM688_g610</name>
</gene>
<organism evidence="1 2">
    <name type="scientific">Phlebia brevispora</name>
    <dbReference type="NCBI Taxonomy" id="194682"/>
    <lineage>
        <taxon>Eukaryota</taxon>
        <taxon>Fungi</taxon>
        <taxon>Dikarya</taxon>
        <taxon>Basidiomycota</taxon>
        <taxon>Agaricomycotina</taxon>
        <taxon>Agaricomycetes</taxon>
        <taxon>Polyporales</taxon>
        <taxon>Meruliaceae</taxon>
        <taxon>Phlebia</taxon>
    </lineage>
</organism>
<name>A0ACC1TEN6_9APHY</name>
<protein>
    <submittedName>
        <fullName evidence="1">Uncharacterized protein</fullName>
    </submittedName>
</protein>
<dbReference type="EMBL" id="JANHOG010000052">
    <property type="protein sequence ID" value="KAJ3559002.1"/>
    <property type="molecule type" value="Genomic_DNA"/>
</dbReference>
<proteinExistence type="predicted"/>
<evidence type="ECO:0000313" key="1">
    <source>
        <dbReference type="EMBL" id="KAJ3559002.1"/>
    </source>
</evidence>
<evidence type="ECO:0000313" key="2">
    <source>
        <dbReference type="Proteomes" id="UP001148662"/>
    </source>
</evidence>
<reference evidence="1" key="1">
    <citation type="submission" date="2022-07" db="EMBL/GenBank/DDBJ databases">
        <title>Genome Sequence of Phlebia brevispora.</title>
        <authorList>
            <person name="Buettner E."/>
        </authorList>
    </citation>
    <scope>NUCLEOTIDE SEQUENCE</scope>
    <source>
        <strain evidence="1">MPL23</strain>
    </source>
</reference>
<keyword evidence="2" id="KW-1185">Reference proteome</keyword>
<dbReference type="Proteomes" id="UP001148662">
    <property type="component" value="Unassembled WGS sequence"/>
</dbReference>
<sequence length="88" mass="9533">MSQQSPSMDGTISLNNFLQARNRLTSLVWSETCEGPSHAPIWTSVCKINGEVKGTGIGPQKHVARDLAAKEALKALQEQEQKQAKGAE</sequence>